<evidence type="ECO:0000256" key="1">
    <source>
        <dbReference type="ARBA" id="ARBA00022723"/>
    </source>
</evidence>
<protein>
    <submittedName>
        <fullName evidence="4">HD domain-containing protein</fullName>
    </submittedName>
</protein>
<dbReference type="InterPro" id="IPR006674">
    <property type="entry name" value="HD_domain"/>
</dbReference>
<sequence length="196" mass="22333">MDRLDKQLALVFELDKLKSVLRRTKVKSAQGRLENTAEHSWHVATMALLCEEHADEPVNINTVIKMLLLHDIVEIDAGDTFVYDAVASQSQQQKELEAADRLFGYLEPEQRAELRAIWDEFEQAQSAEARFAKAMDRFIPLLMNFNNSGQSWVEHGISRSQVIAINGRIEKGSRALWTKALNIIETSVENGWLKPE</sequence>
<dbReference type="EMBL" id="JAFEUM010000002">
    <property type="protein sequence ID" value="MBM7035889.1"/>
    <property type="molecule type" value="Genomic_DNA"/>
</dbReference>
<feature type="domain" description="HD" evidence="3">
    <location>
        <begin position="14"/>
        <end position="177"/>
    </location>
</feature>
<evidence type="ECO:0000259" key="3">
    <source>
        <dbReference type="Pfam" id="PF13023"/>
    </source>
</evidence>
<evidence type="ECO:0000313" key="5">
    <source>
        <dbReference type="Proteomes" id="UP000809621"/>
    </source>
</evidence>
<organism evidence="4 5">
    <name type="scientific">Vibrio ulleungensis</name>
    <dbReference type="NCBI Taxonomy" id="2807619"/>
    <lineage>
        <taxon>Bacteria</taxon>
        <taxon>Pseudomonadati</taxon>
        <taxon>Pseudomonadota</taxon>
        <taxon>Gammaproteobacteria</taxon>
        <taxon>Vibrionales</taxon>
        <taxon>Vibrionaceae</taxon>
        <taxon>Vibrio</taxon>
    </lineage>
</organism>
<comment type="caution">
    <text evidence="4">The sequence shown here is derived from an EMBL/GenBank/DDBJ whole genome shotgun (WGS) entry which is preliminary data.</text>
</comment>
<keyword evidence="2" id="KW-0378">Hydrolase</keyword>
<dbReference type="Gene3D" id="1.10.3210.10">
    <property type="entry name" value="Hypothetical protein af1432"/>
    <property type="match status" value="1"/>
</dbReference>
<dbReference type="SUPFAM" id="SSF109604">
    <property type="entry name" value="HD-domain/PDEase-like"/>
    <property type="match status" value="1"/>
</dbReference>
<evidence type="ECO:0000313" key="4">
    <source>
        <dbReference type="EMBL" id="MBM7035889.1"/>
    </source>
</evidence>
<keyword evidence="1" id="KW-0479">Metal-binding</keyword>
<dbReference type="PANTHER" id="PTHR11845">
    <property type="entry name" value="5'-DEOXYNUCLEOTIDASE HDDC2"/>
    <property type="match status" value="1"/>
</dbReference>
<dbReference type="PANTHER" id="PTHR11845:SF13">
    <property type="entry name" value="5'-DEOXYNUCLEOTIDASE HDDC2"/>
    <property type="match status" value="1"/>
</dbReference>
<reference evidence="4 5" key="1">
    <citation type="submission" date="2021-02" db="EMBL/GenBank/DDBJ databases">
        <authorList>
            <person name="Park J.-S."/>
        </authorList>
    </citation>
    <scope>NUCLEOTIDE SEQUENCE [LARGE SCALE GENOMIC DNA]</scope>
    <source>
        <strain evidence="4 5">188UL20-2</strain>
    </source>
</reference>
<keyword evidence="5" id="KW-1185">Reference proteome</keyword>
<gene>
    <name evidence="4" type="ORF">JQC93_05660</name>
</gene>
<dbReference type="Pfam" id="PF13023">
    <property type="entry name" value="HD_3"/>
    <property type="match status" value="1"/>
</dbReference>
<dbReference type="Proteomes" id="UP000809621">
    <property type="component" value="Unassembled WGS sequence"/>
</dbReference>
<evidence type="ECO:0000256" key="2">
    <source>
        <dbReference type="ARBA" id="ARBA00022801"/>
    </source>
</evidence>
<dbReference type="InterPro" id="IPR039356">
    <property type="entry name" value="YfbR/HDDC2"/>
</dbReference>
<proteinExistence type="predicted"/>
<name>A0ABS2HFN6_9VIBR</name>
<dbReference type="RefSeq" id="WP_205157507.1">
    <property type="nucleotide sequence ID" value="NZ_JAFEUM010000002.1"/>
</dbReference>
<accession>A0ABS2HFN6</accession>